<sequence length="224" mass="25360">MTDKEYISLGVHNRAAVLNLDNESRSWRYGEKPDYTKSEERLAQRSQYNHTEGSLAAIAQNLVRVFEMEASFKENSAEWLSVVQSKFVMQTNNGRAYTAQEIAKVGTYNTFLLKSEHYDPDGEDFESSAEVFHTAFPEGFLWELVEVYSGPPAVTFKWRHWGEFTGSFKGRAATGETIEIVGVSVAHVNDRLQIERLEHYFDNSKFLQGLTAGCPFHNNGGATQ</sequence>
<evidence type="ECO:0008006" key="3">
    <source>
        <dbReference type="Google" id="ProtNLM"/>
    </source>
</evidence>
<protein>
    <recommendedName>
        <fullName evidence="3">SnoaL-like polyketide cyclase</fullName>
    </recommendedName>
</protein>
<dbReference type="RefSeq" id="WP_106166044.1">
    <property type="nucleotide sequence ID" value="NZ_JAVKZF010000005.1"/>
</dbReference>
<reference evidence="1 2" key="1">
    <citation type="journal article" date="2019" name="Genome Biol. Evol.">
        <title>Day and night: Metabolic profiles and evolutionary relationships of six axenic non-marine cyanobacteria.</title>
        <authorList>
            <person name="Will S.E."/>
            <person name="Henke P."/>
            <person name="Boedeker C."/>
            <person name="Huang S."/>
            <person name="Brinkmann H."/>
            <person name="Rohde M."/>
            <person name="Jarek M."/>
            <person name="Friedl T."/>
            <person name="Seufert S."/>
            <person name="Schumacher M."/>
            <person name="Overmann J."/>
            <person name="Neumann-Schaal M."/>
            <person name="Petersen J."/>
        </authorList>
    </citation>
    <scope>NUCLEOTIDE SEQUENCE [LARGE SCALE GENOMIC DNA]</scope>
    <source>
        <strain evidence="1 2">SAG 39.79</strain>
    </source>
</reference>
<name>A0AB37URV3_9CYAN</name>
<evidence type="ECO:0000313" key="1">
    <source>
        <dbReference type="EMBL" id="RUT14092.1"/>
    </source>
</evidence>
<organism evidence="1 2">
    <name type="scientific">Chroococcidiopsis cubana SAG 39.79</name>
    <dbReference type="NCBI Taxonomy" id="388085"/>
    <lineage>
        <taxon>Bacteria</taxon>
        <taxon>Bacillati</taxon>
        <taxon>Cyanobacteriota</taxon>
        <taxon>Cyanophyceae</taxon>
        <taxon>Chroococcidiopsidales</taxon>
        <taxon>Chroococcidiopsidaceae</taxon>
        <taxon>Chroococcidiopsis</taxon>
    </lineage>
</organism>
<comment type="caution">
    <text evidence="1">The sequence shown here is derived from an EMBL/GenBank/DDBJ whole genome shotgun (WGS) entry which is preliminary data.</text>
</comment>
<dbReference type="InterPro" id="IPR032710">
    <property type="entry name" value="NTF2-like_dom_sf"/>
</dbReference>
<proteinExistence type="predicted"/>
<dbReference type="Proteomes" id="UP000282574">
    <property type="component" value="Unassembled WGS sequence"/>
</dbReference>
<dbReference type="EMBL" id="RSCK01000003">
    <property type="protein sequence ID" value="RUT14092.1"/>
    <property type="molecule type" value="Genomic_DNA"/>
</dbReference>
<dbReference type="PANTHER" id="PTHR31723:SF10">
    <property type="entry name" value="PATHOGEN-RELATED PROTEIN"/>
    <property type="match status" value="1"/>
</dbReference>
<keyword evidence="2" id="KW-1185">Reference proteome</keyword>
<dbReference type="SUPFAM" id="SSF54427">
    <property type="entry name" value="NTF2-like"/>
    <property type="match status" value="1"/>
</dbReference>
<accession>A0AB37URV3</accession>
<dbReference type="Gene3D" id="3.10.450.50">
    <property type="match status" value="1"/>
</dbReference>
<evidence type="ECO:0000313" key="2">
    <source>
        <dbReference type="Proteomes" id="UP000282574"/>
    </source>
</evidence>
<dbReference type="PANTHER" id="PTHR31723">
    <property type="entry name" value="PATHOGENESIS-RELATED FAMILY PROTEIN"/>
    <property type="match status" value="1"/>
</dbReference>
<dbReference type="AlphaFoldDB" id="A0AB37URV3"/>
<dbReference type="InterPro" id="IPR053218">
    <property type="entry name" value="Pathogen-related_defense"/>
</dbReference>
<gene>
    <name evidence="1" type="ORF">DSM107010_05750</name>
</gene>